<gene>
    <name evidence="1" type="ORF">Q5H92_14945</name>
</gene>
<reference evidence="1" key="1">
    <citation type="submission" date="2023-07" db="EMBL/GenBank/DDBJ databases">
        <authorList>
            <person name="Kim M.K."/>
        </authorList>
    </citation>
    <scope>NUCLEOTIDE SEQUENCE</scope>
    <source>
        <strain evidence="1">M29</strain>
    </source>
</reference>
<evidence type="ECO:0000313" key="2">
    <source>
        <dbReference type="Proteomes" id="UP001167796"/>
    </source>
</evidence>
<evidence type="ECO:0000313" key="1">
    <source>
        <dbReference type="EMBL" id="MDO7847664.1"/>
    </source>
</evidence>
<name>A0ABT9ACT3_9BACT</name>
<dbReference type="EMBL" id="JAUQSX010000007">
    <property type="protein sequence ID" value="MDO7847664.1"/>
    <property type="molecule type" value="Genomic_DNA"/>
</dbReference>
<organism evidence="1 2">
    <name type="scientific">Hymenobacter mellowenesis</name>
    <dbReference type="NCBI Taxonomy" id="3063995"/>
    <lineage>
        <taxon>Bacteria</taxon>
        <taxon>Pseudomonadati</taxon>
        <taxon>Bacteroidota</taxon>
        <taxon>Cytophagia</taxon>
        <taxon>Cytophagales</taxon>
        <taxon>Hymenobacteraceae</taxon>
        <taxon>Hymenobacter</taxon>
    </lineage>
</organism>
<keyword evidence="2" id="KW-1185">Reference proteome</keyword>
<dbReference type="RefSeq" id="WP_305012344.1">
    <property type="nucleotide sequence ID" value="NZ_JAUQSX010000007.1"/>
</dbReference>
<protein>
    <submittedName>
        <fullName evidence="1">Uncharacterized protein</fullName>
    </submittedName>
</protein>
<sequence>MESYKVEVLIVEALVNHCLAAGYSLSVDDGGDEFALVESTSREGILEVLMNTGADTVVVYDQRGQNMGFVDLVYGNEDWTVMCNWAMSLDSFLEPIHQLSQKFEEEVEE</sequence>
<proteinExistence type="predicted"/>
<comment type="caution">
    <text evidence="1">The sequence shown here is derived from an EMBL/GenBank/DDBJ whole genome shotgun (WGS) entry which is preliminary data.</text>
</comment>
<dbReference type="Proteomes" id="UP001167796">
    <property type="component" value="Unassembled WGS sequence"/>
</dbReference>
<accession>A0ABT9ACT3</accession>